<dbReference type="RefSeq" id="WP_177316476.1">
    <property type="nucleotide sequence ID" value="NZ_CAXTHN010000005.1"/>
</dbReference>
<dbReference type="Pfam" id="PF00037">
    <property type="entry name" value="Fer4"/>
    <property type="match status" value="1"/>
</dbReference>
<dbReference type="Pfam" id="PF12724">
    <property type="entry name" value="Flavodoxin_5"/>
    <property type="match status" value="1"/>
</dbReference>
<feature type="domain" description="4Fe-4S ferredoxin-type" evidence="4">
    <location>
        <begin position="215"/>
        <end position="237"/>
    </location>
</feature>
<dbReference type="PROSITE" id="PS51379">
    <property type="entry name" value="4FE4S_FER_2"/>
    <property type="match status" value="2"/>
</dbReference>
<evidence type="ECO:0000256" key="3">
    <source>
        <dbReference type="ARBA" id="ARBA00023014"/>
    </source>
</evidence>
<keyword evidence="1" id="KW-0479">Metal-binding</keyword>
<gene>
    <name evidence="5" type="ORF">L0N08_02475</name>
</gene>
<dbReference type="InterPro" id="IPR017900">
    <property type="entry name" value="4Fe4S_Fe_S_CS"/>
</dbReference>
<comment type="caution">
    <text evidence="5">The sequence shown here is derived from an EMBL/GenBank/DDBJ whole genome shotgun (WGS) entry which is preliminary data.</text>
</comment>
<dbReference type="Gene3D" id="3.40.50.360">
    <property type="match status" value="1"/>
</dbReference>
<dbReference type="AlphaFoldDB" id="A0AAW5BUJ0"/>
<dbReference type="NCBIfam" id="NF038196">
    <property type="entry name" value="ferrodoxin_EFR1"/>
    <property type="match status" value="1"/>
</dbReference>
<dbReference type="InterPro" id="IPR026816">
    <property type="entry name" value="Flavodoxin_dom"/>
</dbReference>
<dbReference type="Gene3D" id="3.30.70.20">
    <property type="match status" value="1"/>
</dbReference>
<sequence>MILYFSGTGNSRYVAKRMGEELGDEVVSVNERLKNKNREALRSQTPFVVVSPVYAWRLPRVVEGFILETAFEGNADVYFVLTCGGDVGLAGKYAKKLCAKKGLAYHGLMGIRMPENYIAMYQAPCKEEAREIIRRAKEPIQHACSLIGGKKEFPEQESTLANVLKSGMVNDLFYPLFVTAKGYHTTSACIGCGKCAALCPLNNIRMEGKQPVWGNECTQCMACICGCPAKAVEYRKKTHGKERYYLEG</sequence>
<accession>A0AAW5BUJ0</accession>
<dbReference type="InterPro" id="IPR047964">
    <property type="entry name" value="EFR1-like"/>
</dbReference>
<evidence type="ECO:0000256" key="2">
    <source>
        <dbReference type="ARBA" id="ARBA00023004"/>
    </source>
</evidence>
<evidence type="ECO:0000259" key="4">
    <source>
        <dbReference type="PROSITE" id="PS51379"/>
    </source>
</evidence>
<dbReference type="Proteomes" id="UP001299608">
    <property type="component" value="Unassembled WGS sequence"/>
</dbReference>
<dbReference type="GO" id="GO:0046872">
    <property type="term" value="F:metal ion binding"/>
    <property type="evidence" value="ECO:0007669"/>
    <property type="project" value="UniProtKB-KW"/>
</dbReference>
<dbReference type="InterPro" id="IPR029039">
    <property type="entry name" value="Flavoprotein-like_sf"/>
</dbReference>
<dbReference type="PROSITE" id="PS00198">
    <property type="entry name" value="4FE4S_FER_1"/>
    <property type="match status" value="2"/>
</dbReference>
<dbReference type="GO" id="GO:0051536">
    <property type="term" value="F:iron-sulfur cluster binding"/>
    <property type="evidence" value="ECO:0007669"/>
    <property type="project" value="UniProtKB-KW"/>
</dbReference>
<evidence type="ECO:0000313" key="5">
    <source>
        <dbReference type="EMBL" id="MCG4744270.1"/>
    </source>
</evidence>
<reference evidence="5" key="1">
    <citation type="submission" date="2022-01" db="EMBL/GenBank/DDBJ databases">
        <title>Collection of gut derived symbiotic bacterial strains cultured from healthy donors.</title>
        <authorList>
            <person name="Lin H."/>
            <person name="Kohout C."/>
            <person name="Waligurski E."/>
            <person name="Pamer E.G."/>
        </authorList>
    </citation>
    <scope>NUCLEOTIDE SEQUENCE</scope>
    <source>
        <strain evidence="5">DFI.6.55</strain>
    </source>
</reference>
<dbReference type="SUPFAM" id="SSF54862">
    <property type="entry name" value="4Fe-4S ferredoxins"/>
    <property type="match status" value="1"/>
</dbReference>
<keyword evidence="3" id="KW-0411">Iron-sulfur</keyword>
<evidence type="ECO:0000256" key="1">
    <source>
        <dbReference type="ARBA" id="ARBA00022723"/>
    </source>
</evidence>
<proteinExistence type="predicted"/>
<keyword evidence="2" id="KW-0408">Iron</keyword>
<organism evidence="5 6">
    <name type="scientific">Enterocloster aldenensis</name>
    <dbReference type="NCBI Taxonomy" id="358742"/>
    <lineage>
        <taxon>Bacteria</taxon>
        <taxon>Bacillati</taxon>
        <taxon>Bacillota</taxon>
        <taxon>Clostridia</taxon>
        <taxon>Lachnospirales</taxon>
        <taxon>Lachnospiraceae</taxon>
        <taxon>Enterocloster</taxon>
    </lineage>
</organism>
<evidence type="ECO:0000313" key="6">
    <source>
        <dbReference type="Proteomes" id="UP001299608"/>
    </source>
</evidence>
<dbReference type="SUPFAM" id="SSF52218">
    <property type="entry name" value="Flavoproteins"/>
    <property type="match status" value="1"/>
</dbReference>
<name>A0AAW5BUJ0_9FIRM</name>
<feature type="domain" description="4Fe-4S ferredoxin-type" evidence="4">
    <location>
        <begin position="180"/>
        <end position="209"/>
    </location>
</feature>
<dbReference type="InterPro" id="IPR017896">
    <property type="entry name" value="4Fe4S_Fe-S-bd"/>
</dbReference>
<dbReference type="EMBL" id="JAKNGE010000002">
    <property type="protein sequence ID" value="MCG4744270.1"/>
    <property type="molecule type" value="Genomic_DNA"/>
</dbReference>
<protein>
    <submittedName>
        <fullName evidence="5">EFR1 family ferrodoxin</fullName>
    </submittedName>
</protein>